<dbReference type="Proteomes" id="UP000468531">
    <property type="component" value="Unassembled WGS sequence"/>
</dbReference>
<dbReference type="AlphaFoldDB" id="A0A6P1BCW0"/>
<feature type="compositionally biased region" description="Basic and acidic residues" evidence="1">
    <location>
        <begin position="112"/>
        <end position="129"/>
    </location>
</feature>
<proteinExistence type="predicted"/>
<reference evidence="2 3" key="1">
    <citation type="journal article" date="2020" name="Arch. Microbiol.">
        <title>Bradyrhizobium uaiense sp. nov., a new highly efficient cowpea symbiont.</title>
        <authorList>
            <person name="Cabral Michel D."/>
            <person name="Azarias Guimaraes A."/>
            <person name="Martins da Costa E."/>
            <person name="Soares de Carvalho T."/>
            <person name="Balsanelli E."/>
            <person name="Willems A."/>
            <person name="Maltempi de Souza E."/>
            <person name="de Souza Moreira F.M."/>
        </authorList>
    </citation>
    <scope>NUCLEOTIDE SEQUENCE [LARGE SCALE GENOMIC DNA]</scope>
    <source>
        <strain evidence="2 3">UFLA 03-164</strain>
    </source>
</reference>
<keyword evidence="3" id="KW-1185">Reference proteome</keyword>
<dbReference type="EMBL" id="VKHP01000013">
    <property type="protein sequence ID" value="NEU95332.1"/>
    <property type="molecule type" value="Genomic_DNA"/>
</dbReference>
<sequence>MKKSIKVDQKSKRGRPSTGRDPMVSSRIPAATVAAVDAWAAERETTRSDAIRQLVELGLTIRTEARSALEDQQNRKNTKQRARELASNAIDKVRDPTASPDDQSDRKRKLVKGPEEFQGVRRDQPNRKA</sequence>
<comment type="caution">
    <text evidence="2">The sequence shown here is derived from an EMBL/GenBank/DDBJ whole genome shotgun (WGS) entry which is preliminary data.</text>
</comment>
<accession>A0A6P1BCW0</accession>
<feature type="compositionally biased region" description="Basic and acidic residues" evidence="1">
    <location>
        <begin position="1"/>
        <end position="11"/>
    </location>
</feature>
<name>A0A6P1BCW0_9BRAD</name>
<evidence type="ECO:0000256" key="1">
    <source>
        <dbReference type="SAM" id="MobiDB-lite"/>
    </source>
</evidence>
<feature type="region of interest" description="Disordered" evidence="1">
    <location>
        <begin position="66"/>
        <end position="129"/>
    </location>
</feature>
<organism evidence="2 3">
    <name type="scientific">Bradyrhizobium uaiense</name>
    <dbReference type="NCBI Taxonomy" id="2594946"/>
    <lineage>
        <taxon>Bacteria</taxon>
        <taxon>Pseudomonadati</taxon>
        <taxon>Pseudomonadota</taxon>
        <taxon>Alphaproteobacteria</taxon>
        <taxon>Hyphomicrobiales</taxon>
        <taxon>Nitrobacteraceae</taxon>
        <taxon>Bradyrhizobium</taxon>
    </lineage>
</organism>
<evidence type="ECO:0000313" key="3">
    <source>
        <dbReference type="Proteomes" id="UP000468531"/>
    </source>
</evidence>
<gene>
    <name evidence="2" type="ORF">FNJ47_05680</name>
</gene>
<evidence type="ECO:0000313" key="2">
    <source>
        <dbReference type="EMBL" id="NEU95332.1"/>
    </source>
</evidence>
<dbReference type="GO" id="GO:0006355">
    <property type="term" value="P:regulation of DNA-templated transcription"/>
    <property type="evidence" value="ECO:0007669"/>
    <property type="project" value="InterPro"/>
</dbReference>
<protein>
    <submittedName>
        <fullName evidence="2">Ribbon-helix-helix protein, CopG family</fullName>
    </submittedName>
</protein>
<feature type="region of interest" description="Disordered" evidence="1">
    <location>
        <begin position="1"/>
        <end position="26"/>
    </location>
</feature>